<gene>
    <name evidence="8" type="ORF">RB653_005009</name>
</gene>
<dbReference type="Pfam" id="PF01138">
    <property type="entry name" value="RNase_PH"/>
    <property type="match status" value="1"/>
</dbReference>
<evidence type="ECO:0000313" key="8">
    <source>
        <dbReference type="EMBL" id="KAK5583416.1"/>
    </source>
</evidence>
<dbReference type="InterPro" id="IPR036345">
    <property type="entry name" value="ExoRNase_PH_dom2_sf"/>
</dbReference>
<comment type="similarity">
    <text evidence="3">Belongs to the RNase PH family.</text>
</comment>
<evidence type="ECO:0000256" key="2">
    <source>
        <dbReference type="ARBA" id="ARBA00004604"/>
    </source>
</evidence>
<evidence type="ECO:0000256" key="4">
    <source>
        <dbReference type="ARBA" id="ARBA00022490"/>
    </source>
</evidence>
<dbReference type="AlphaFoldDB" id="A0AAN7YYV6"/>
<dbReference type="InterPro" id="IPR027408">
    <property type="entry name" value="PNPase/RNase_PH_dom_sf"/>
</dbReference>
<keyword evidence="5" id="KW-0271">Exosome</keyword>
<dbReference type="GO" id="GO:0071051">
    <property type="term" value="P:poly(A)-dependent snoRNA 3'-end processing"/>
    <property type="evidence" value="ECO:0007669"/>
    <property type="project" value="TreeGrafter"/>
</dbReference>
<comment type="caution">
    <text evidence="8">The sequence shown here is derived from an EMBL/GenBank/DDBJ whole genome shotgun (WGS) entry which is preliminary data.</text>
</comment>
<dbReference type="EMBL" id="JAVFKY010000001">
    <property type="protein sequence ID" value="KAK5583416.1"/>
    <property type="molecule type" value="Genomic_DNA"/>
</dbReference>
<protein>
    <submittedName>
        <fullName evidence="8">Uncharacterized protein</fullName>
    </submittedName>
</protein>
<reference evidence="8 9" key="1">
    <citation type="submission" date="2023-11" db="EMBL/GenBank/DDBJ databases">
        <title>Dfirmibasis_genome.</title>
        <authorList>
            <person name="Edelbroek B."/>
            <person name="Kjellin J."/>
            <person name="Jerlstrom-Hultqvist J."/>
            <person name="Soderbom F."/>
        </authorList>
    </citation>
    <scope>NUCLEOTIDE SEQUENCE [LARGE SCALE GENOMIC DNA]</scope>
    <source>
        <strain evidence="8 9">TNS-C-14</strain>
    </source>
</reference>
<dbReference type="Gene3D" id="3.30.230.70">
    <property type="entry name" value="GHMP Kinase, N-terminal domain"/>
    <property type="match status" value="1"/>
</dbReference>
<dbReference type="InterPro" id="IPR015847">
    <property type="entry name" value="ExoRNase_PH_dom2"/>
</dbReference>
<dbReference type="GO" id="GO:0016075">
    <property type="term" value="P:rRNA catabolic process"/>
    <property type="evidence" value="ECO:0007669"/>
    <property type="project" value="TreeGrafter"/>
</dbReference>
<dbReference type="GO" id="GO:0071028">
    <property type="term" value="P:nuclear mRNA surveillance"/>
    <property type="evidence" value="ECO:0007669"/>
    <property type="project" value="TreeGrafter"/>
</dbReference>
<dbReference type="GO" id="GO:0005730">
    <property type="term" value="C:nucleolus"/>
    <property type="evidence" value="ECO:0007669"/>
    <property type="project" value="UniProtKB-SubCell"/>
</dbReference>
<keyword evidence="4" id="KW-0963">Cytoplasm</keyword>
<dbReference type="PANTHER" id="PTHR11953:SF0">
    <property type="entry name" value="EXOSOME COMPLEX COMPONENT RRP41"/>
    <property type="match status" value="1"/>
</dbReference>
<dbReference type="InterPro" id="IPR050080">
    <property type="entry name" value="RNase_PH"/>
</dbReference>
<dbReference type="FunFam" id="3.30.230.70:FF:000004">
    <property type="entry name" value="Exosome complex component Rrp41"/>
    <property type="match status" value="1"/>
</dbReference>
<feature type="domain" description="Exoribonuclease phosphorolytic" evidence="7">
    <location>
        <begin position="156"/>
        <end position="221"/>
    </location>
</feature>
<dbReference type="GO" id="GO:0000176">
    <property type="term" value="C:nuclear exosome (RNase complex)"/>
    <property type="evidence" value="ECO:0007669"/>
    <property type="project" value="TreeGrafter"/>
</dbReference>
<comment type="subcellular location">
    <subcellularLocation>
        <location evidence="1">Cytoplasm</location>
    </subcellularLocation>
    <subcellularLocation>
        <location evidence="2">Nucleus</location>
        <location evidence="2">Nucleolus</location>
    </subcellularLocation>
</comment>
<evidence type="ECO:0000256" key="1">
    <source>
        <dbReference type="ARBA" id="ARBA00004496"/>
    </source>
</evidence>
<dbReference type="SUPFAM" id="SSF54211">
    <property type="entry name" value="Ribosomal protein S5 domain 2-like"/>
    <property type="match status" value="1"/>
</dbReference>
<dbReference type="PANTHER" id="PTHR11953">
    <property type="entry name" value="EXOSOME COMPLEX COMPONENT"/>
    <property type="match status" value="1"/>
</dbReference>
<dbReference type="GO" id="GO:0003723">
    <property type="term" value="F:RNA binding"/>
    <property type="evidence" value="ECO:0007669"/>
    <property type="project" value="TreeGrafter"/>
</dbReference>
<evidence type="ECO:0000256" key="3">
    <source>
        <dbReference type="ARBA" id="ARBA00006678"/>
    </source>
</evidence>
<evidence type="ECO:0000313" key="9">
    <source>
        <dbReference type="Proteomes" id="UP001344447"/>
    </source>
</evidence>
<dbReference type="CDD" id="cd11370">
    <property type="entry name" value="RNase_PH_RRP41"/>
    <property type="match status" value="1"/>
</dbReference>
<dbReference type="Proteomes" id="UP001344447">
    <property type="component" value="Unassembled WGS sequence"/>
</dbReference>
<accession>A0AAN7YYV6</accession>
<evidence type="ECO:0000256" key="5">
    <source>
        <dbReference type="ARBA" id="ARBA00022835"/>
    </source>
</evidence>
<dbReference type="GO" id="GO:0034475">
    <property type="term" value="P:U4 snRNA 3'-end processing"/>
    <property type="evidence" value="ECO:0007669"/>
    <property type="project" value="TreeGrafter"/>
</dbReference>
<sequence length="247" mass="27044">MSKLSYISPEGLRIDGRRANELRRINVEMGVFNRADGSAYYEQGNTKIIAAVYGPREISVSGKGVFDRAIVKCEFSTSSFSTTERKPQQKTKGDRVTTEIANLVKQAFESTIQTHLYPRSQINIYLQVLQSDGGLKAAAINASTLALIDAGISMKDFVCACSTSCIDGIAVLDLNNIEERSGGPDCLLSIQPQLGGVISLNMDSKVPQDLFESVLELGEKGCKKIFLILSDYVKRYSSNLISNQIKN</sequence>
<keyword evidence="9" id="KW-1185">Reference proteome</keyword>
<feature type="domain" description="Exoribonuclease phosphorolytic" evidence="6">
    <location>
        <begin position="21"/>
        <end position="152"/>
    </location>
</feature>
<dbReference type="SUPFAM" id="SSF55666">
    <property type="entry name" value="Ribonuclease PH domain 2-like"/>
    <property type="match status" value="1"/>
</dbReference>
<proteinExistence type="inferred from homology"/>
<dbReference type="Pfam" id="PF03725">
    <property type="entry name" value="RNase_PH_C"/>
    <property type="match status" value="1"/>
</dbReference>
<organism evidence="8 9">
    <name type="scientific">Dictyostelium firmibasis</name>
    <dbReference type="NCBI Taxonomy" id="79012"/>
    <lineage>
        <taxon>Eukaryota</taxon>
        <taxon>Amoebozoa</taxon>
        <taxon>Evosea</taxon>
        <taxon>Eumycetozoa</taxon>
        <taxon>Dictyostelia</taxon>
        <taxon>Dictyosteliales</taxon>
        <taxon>Dictyosteliaceae</taxon>
        <taxon>Dictyostelium</taxon>
    </lineage>
</organism>
<evidence type="ECO:0000259" key="7">
    <source>
        <dbReference type="Pfam" id="PF03725"/>
    </source>
</evidence>
<dbReference type="InterPro" id="IPR020568">
    <property type="entry name" value="Ribosomal_Su5_D2-typ_SF"/>
</dbReference>
<evidence type="ECO:0000259" key="6">
    <source>
        <dbReference type="Pfam" id="PF01138"/>
    </source>
</evidence>
<name>A0AAN7YYV6_9MYCE</name>
<dbReference type="GO" id="GO:0000177">
    <property type="term" value="C:cytoplasmic exosome (RNase complex)"/>
    <property type="evidence" value="ECO:0007669"/>
    <property type="project" value="TreeGrafter"/>
</dbReference>
<dbReference type="InterPro" id="IPR001247">
    <property type="entry name" value="ExoRNase_PH_dom1"/>
</dbReference>